<dbReference type="EMBL" id="CP039393">
    <property type="protein sequence ID" value="QCD34980.1"/>
    <property type="molecule type" value="Genomic_DNA"/>
</dbReference>
<keyword evidence="4" id="KW-1185">Reference proteome</keyword>
<accession>A0A4P7VCT2</accession>
<dbReference type="OrthoDB" id="1070623at2"/>
<protein>
    <recommendedName>
        <fullName evidence="5">DUF3575 domain-containing protein</fullName>
    </recommendedName>
</protein>
<evidence type="ECO:0000313" key="3">
    <source>
        <dbReference type="EMBL" id="QCD34980.1"/>
    </source>
</evidence>
<feature type="signal peptide" evidence="2">
    <location>
        <begin position="1"/>
        <end position="21"/>
    </location>
</feature>
<dbReference type="KEGG" id="mgod:E7746_03325"/>
<feature type="chain" id="PRO_5020576698" description="DUF3575 domain-containing protein" evidence="2">
    <location>
        <begin position="22"/>
        <end position="274"/>
    </location>
</feature>
<gene>
    <name evidence="3" type="ORF">E7746_03325</name>
</gene>
<dbReference type="Proteomes" id="UP000297031">
    <property type="component" value="Chromosome"/>
</dbReference>
<feature type="compositionally biased region" description="Pro residues" evidence="1">
    <location>
        <begin position="259"/>
        <end position="274"/>
    </location>
</feature>
<reference evidence="3 4" key="1">
    <citation type="submission" date="2019-02" db="EMBL/GenBank/DDBJ databases">
        <title>Isolation and identification of novel species under the genus Muribaculum.</title>
        <authorList>
            <person name="Miyake S."/>
            <person name="Ding Y."/>
            <person name="Low A."/>
            <person name="Soh M."/>
            <person name="Seedorf H."/>
        </authorList>
    </citation>
    <scope>NUCLEOTIDE SEQUENCE [LARGE SCALE GENOMIC DNA]</scope>
    <source>
        <strain evidence="3 4">TLL-A4</strain>
    </source>
</reference>
<evidence type="ECO:0000256" key="1">
    <source>
        <dbReference type="SAM" id="MobiDB-lite"/>
    </source>
</evidence>
<dbReference type="SUPFAM" id="SSF56935">
    <property type="entry name" value="Porins"/>
    <property type="match status" value="1"/>
</dbReference>
<evidence type="ECO:0000313" key="4">
    <source>
        <dbReference type="Proteomes" id="UP000297031"/>
    </source>
</evidence>
<organism evidence="3 4">
    <name type="scientific">Muribaculum gordoncarteri</name>
    <dbReference type="NCBI Taxonomy" id="2530390"/>
    <lineage>
        <taxon>Bacteria</taxon>
        <taxon>Pseudomonadati</taxon>
        <taxon>Bacteroidota</taxon>
        <taxon>Bacteroidia</taxon>
        <taxon>Bacteroidales</taxon>
        <taxon>Muribaculaceae</taxon>
        <taxon>Muribaculum</taxon>
    </lineage>
</organism>
<proteinExistence type="predicted"/>
<keyword evidence="2" id="KW-0732">Signal</keyword>
<sequence>MKLRNVILSVLCVLSSLTATAQTEVTDSLLPDIDSRELPGMTDKPEYIETPVTMSPVMSRMNDVENFKYHRIQPLHISIPTDGRIAMWHNGGVFGAIAVDEMPGMMGIESGSITFIQQLGRFTFTTHADAVKYGYFNGLTTSYGIGGSLSYRINDRLSVTMFGSYYTPAGNVNPAMAGYLSLPSFGGYVDYRFSERWGVKAGVQSYRASDTGRWHTQPMVIPYYRLSEKAEIGVDVGGILYNIIRSSRGKSFQNVGNPTIPPPVGGPPPVAPRR</sequence>
<evidence type="ECO:0000256" key="2">
    <source>
        <dbReference type="SAM" id="SignalP"/>
    </source>
</evidence>
<dbReference type="RefSeq" id="WP_136409827.1">
    <property type="nucleotide sequence ID" value="NZ_CP039393.1"/>
</dbReference>
<feature type="region of interest" description="Disordered" evidence="1">
    <location>
        <begin position="252"/>
        <end position="274"/>
    </location>
</feature>
<evidence type="ECO:0008006" key="5">
    <source>
        <dbReference type="Google" id="ProtNLM"/>
    </source>
</evidence>
<name>A0A4P7VCT2_9BACT</name>
<dbReference type="AlphaFoldDB" id="A0A4P7VCT2"/>